<reference evidence="3" key="1">
    <citation type="journal article" date="2020" name="Stud. Mycol.">
        <title>101 Dothideomycetes genomes: a test case for predicting lifestyles and emergence of pathogens.</title>
        <authorList>
            <person name="Haridas S."/>
            <person name="Albert R."/>
            <person name="Binder M."/>
            <person name="Bloem J."/>
            <person name="Labutti K."/>
            <person name="Salamov A."/>
            <person name="Andreopoulos B."/>
            <person name="Baker S."/>
            <person name="Barry K."/>
            <person name="Bills G."/>
            <person name="Bluhm B."/>
            <person name="Cannon C."/>
            <person name="Castanera R."/>
            <person name="Culley D."/>
            <person name="Daum C."/>
            <person name="Ezra D."/>
            <person name="Gonzalez J."/>
            <person name="Henrissat B."/>
            <person name="Kuo A."/>
            <person name="Liang C."/>
            <person name="Lipzen A."/>
            <person name="Lutzoni F."/>
            <person name="Magnuson J."/>
            <person name="Mondo S."/>
            <person name="Nolan M."/>
            <person name="Ohm R."/>
            <person name="Pangilinan J."/>
            <person name="Park H.-J."/>
            <person name="Ramirez L."/>
            <person name="Alfaro M."/>
            <person name="Sun H."/>
            <person name="Tritt A."/>
            <person name="Yoshinaga Y."/>
            <person name="Zwiers L.-H."/>
            <person name="Turgeon B."/>
            <person name="Goodwin S."/>
            <person name="Spatafora J."/>
            <person name="Crous P."/>
            <person name="Grigoriev I."/>
        </authorList>
    </citation>
    <scope>NUCLEOTIDE SEQUENCE</scope>
    <source>
        <strain evidence="3">CBS 260.36</strain>
    </source>
</reference>
<feature type="compositionally biased region" description="Polar residues" evidence="1">
    <location>
        <begin position="102"/>
        <end position="119"/>
    </location>
</feature>
<sequence>MQMHDTGSRQHSRAHPGDIDLPSPTTSRHSKPSKIKTPKSANSVRSRPADPLLMSSMIDSLSGSAPVDKKTYYEKVDGHHHTRTRSASYGAWSTEGPAPSPSVRTSSRLAGHSPSSSLHASEDIRDADPPAISRPRKQPLRLASHDSSYQDFSRSSSLRSRELGDLRASLSRQSTLTGASKKKKHTRELAAFGPSLSLQGEETYEAVFRESQRKDRNTGIEPSAPTSRDADVEDDPSEKARDDGRTPNVLVTAGSAHALEAPVILQTDMLQTKERRRKGKSQLAEDESYFTVKGKGKQKAVASDDIPSPHSSRGSRASPADLVPTRRSSLHHSDKRSSHPLERRALRRAKSSDGGGATALEEAPEGQDALTEEVLTELGDEDQTVRRIRQLKEQKMQRMRSFRAEQTTDDSLNYPVSKSPHSNPGFANAAPPLSQGFARANSTPTPRTKIAARAPDTTKSNKLLGLNDAPSQKSKQTTNALARLDIPFDPYLESPINKPARSPDSSPERSPRHPTHDYGRVLKALDTESRTSTAVPHADGVFDKPFAVPSRENSLRDRTAAKRSTSGKRSQSAMRHPKLPGSDADSNGIRSSIDDEVETYMAHPRLNQTVRHPKTGRIISFSEVGDPNGFPVFVCVGMGLTRFVSAFYDDLASTLGLRLITPDRPGVGKSESRTGRDSEGPMSWHQDVLAICAHLDVGQFSLLAHSAGTIFALATALILPHKVTGRVYLLAPWIPPSQFETPTSTTPDSDVPATSPSTAIALPRSQRLLRVLPVSLLKAANSSFLGMNNASPKSRDKQTSTSPPGRRIPDLSLLTSDTDPDLPLPSSLLPNPPPAVLSATCAPTDPDLSYATSHLSAAQHAQSTHSTLVSQSLIHRIWSASTRDSNPATDLLVCLERHRPIGFRYEDVRKPLVVLHGSDDRRVRVENVKWLVGRIDAVRRTRAAGRRKEVPAKVEEAPRSPLDPRSHWRRDSGATNAEVGQEEDDGDDAECDLRVLPGEGHGLMASAAVMGEVLAEIAGDWRRRKDGDLMTMMIQTLKSRKLRHLDGFGFRKAQEVAFHG</sequence>
<feature type="compositionally biased region" description="Basic and acidic residues" evidence="1">
    <location>
        <begin position="506"/>
        <end position="529"/>
    </location>
</feature>
<feature type="compositionally biased region" description="Acidic residues" evidence="1">
    <location>
        <begin position="980"/>
        <end position="990"/>
    </location>
</feature>
<feature type="region of interest" description="Disordered" evidence="1">
    <location>
        <begin position="942"/>
        <end position="991"/>
    </location>
</feature>
<dbReference type="Pfam" id="PF00561">
    <property type="entry name" value="Abhydrolase_1"/>
    <property type="match status" value="1"/>
</dbReference>
<feature type="domain" description="AB hydrolase-1" evidence="2">
    <location>
        <begin position="649"/>
        <end position="737"/>
    </location>
</feature>
<feature type="compositionally biased region" description="Basic and acidic residues" evidence="1">
    <location>
        <begin position="946"/>
        <end position="972"/>
    </location>
</feature>
<feature type="region of interest" description="Disordered" evidence="1">
    <location>
        <begin position="739"/>
        <end position="759"/>
    </location>
</feature>
<gene>
    <name evidence="3" type="ORF">K461DRAFT_266233</name>
</gene>
<feature type="region of interest" description="Disordered" evidence="1">
    <location>
        <begin position="394"/>
        <end position="590"/>
    </location>
</feature>
<feature type="region of interest" description="Disordered" evidence="1">
    <location>
        <begin position="267"/>
        <end position="368"/>
    </location>
</feature>
<dbReference type="InterPro" id="IPR029058">
    <property type="entry name" value="AB_hydrolase_fold"/>
</dbReference>
<dbReference type="Gene3D" id="3.40.50.1820">
    <property type="entry name" value="alpha/beta hydrolase"/>
    <property type="match status" value="1"/>
</dbReference>
<feature type="compositionally biased region" description="Low complexity" evidence="1">
    <location>
        <begin position="145"/>
        <end position="158"/>
    </location>
</feature>
<evidence type="ECO:0000259" key="2">
    <source>
        <dbReference type="Pfam" id="PF00561"/>
    </source>
</evidence>
<dbReference type="PANTHER" id="PTHR43433:SF10">
    <property type="entry name" value="AB HYDROLASE-1 DOMAIN-CONTAINING PROTEIN"/>
    <property type="match status" value="1"/>
</dbReference>
<evidence type="ECO:0000313" key="4">
    <source>
        <dbReference type="Proteomes" id="UP000799439"/>
    </source>
</evidence>
<feature type="region of interest" description="Disordered" evidence="1">
    <location>
        <begin position="787"/>
        <end position="831"/>
    </location>
</feature>
<dbReference type="InterPro" id="IPR000073">
    <property type="entry name" value="AB_hydrolase_1"/>
</dbReference>
<feature type="compositionally biased region" description="Polar residues" evidence="1">
    <location>
        <begin position="562"/>
        <end position="573"/>
    </location>
</feature>
<dbReference type="OrthoDB" id="435520at2759"/>
<comment type="caution">
    <text evidence="3">The sequence shown here is derived from an EMBL/GenBank/DDBJ whole genome shotgun (WGS) entry which is preliminary data.</text>
</comment>
<keyword evidence="4" id="KW-1185">Reference proteome</keyword>
<feature type="compositionally biased region" description="Polar residues" evidence="1">
    <location>
        <begin position="409"/>
        <end position="422"/>
    </location>
</feature>
<feature type="compositionally biased region" description="Basic and acidic residues" evidence="1">
    <location>
        <begin position="67"/>
        <end position="79"/>
    </location>
</feature>
<accession>A0A9P4J5C0</accession>
<feature type="compositionally biased region" description="Basic and acidic residues" evidence="1">
    <location>
        <begin position="331"/>
        <end position="344"/>
    </location>
</feature>
<feature type="region of interest" description="Disordered" evidence="1">
    <location>
        <begin position="1"/>
        <end position="254"/>
    </location>
</feature>
<feature type="compositionally biased region" description="Basic residues" evidence="1">
    <location>
        <begin position="28"/>
        <end position="37"/>
    </location>
</feature>
<name>A0A9P4J5C0_9PEZI</name>
<protein>
    <submittedName>
        <fullName evidence="3">Alpha/beta-hydrolase</fullName>
    </submittedName>
</protein>
<dbReference type="EMBL" id="ML996083">
    <property type="protein sequence ID" value="KAF2154881.1"/>
    <property type="molecule type" value="Genomic_DNA"/>
</dbReference>
<evidence type="ECO:0000313" key="3">
    <source>
        <dbReference type="EMBL" id="KAF2154881.1"/>
    </source>
</evidence>
<feature type="compositionally biased region" description="Basic and acidic residues" evidence="1">
    <location>
        <begin position="207"/>
        <end position="218"/>
    </location>
</feature>
<dbReference type="InterPro" id="IPR050471">
    <property type="entry name" value="AB_hydrolase"/>
</dbReference>
<proteinExistence type="predicted"/>
<dbReference type="AlphaFoldDB" id="A0A9P4J5C0"/>
<dbReference type="Proteomes" id="UP000799439">
    <property type="component" value="Unassembled WGS sequence"/>
</dbReference>
<evidence type="ECO:0000256" key="1">
    <source>
        <dbReference type="SAM" id="MobiDB-lite"/>
    </source>
</evidence>
<feature type="compositionally biased region" description="Low complexity" evidence="1">
    <location>
        <begin position="741"/>
        <end position="758"/>
    </location>
</feature>
<feature type="compositionally biased region" description="Polar residues" evidence="1">
    <location>
        <begin position="469"/>
        <end position="480"/>
    </location>
</feature>
<organism evidence="3 4">
    <name type="scientific">Myriangium duriaei CBS 260.36</name>
    <dbReference type="NCBI Taxonomy" id="1168546"/>
    <lineage>
        <taxon>Eukaryota</taxon>
        <taxon>Fungi</taxon>
        <taxon>Dikarya</taxon>
        <taxon>Ascomycota</taxon>
        <taxon>Pezizomycotina</taxon>
        <taxon>Dothideomycetes</taxon>
        <taxon>Dothideomycetidae</taxon>
        <taxon>Myriangiales</taxon>
        <taxon>Myriangiaceae</taxon>
        <taxon>Myriangium</taxon>
    </lineage>
</organism>
<dbReference type="PANTHER" id="PTHR43433">
    <property type="entry name" value="HYDROLASE, ALPHA/BETA FOLD FAMILY PROTEIN"/>
    <property type="match status" value="1"/>
</dbReference>
<dbReference type="SUPFAM" id="SSF53474">
    <property type="entry name" value="alpha/beta-Hydrolases"/>
    <property type="match status" value="1"/>
</dbReference>